<evidence type="ECO:0000313" key="10">
    <source>
        <dbReference type="EMBL" id="RVW54844.1"/>
    </source>
</evidence>
<gene>
    <name evidence="10" type="primary">HULK3_0</name>
    <name evidence="10" type="ORF">CK203_071589</name>
</gene>
<feature type="compositionally biased region" description="Polar residues" evidence="8">
    <location>
        <begin position="1384"/>
        <end position="1394"/>
    </location>
</feature>
<feature type="domain" description="CID" evidence="9">
    <location>
        <begin position="1140"/>
        <end position="1286"/>
    </location>
</feature>
<dbReference type="EMBL" id="QGNW01001124">
    <property type="protein sequence ID" value="RVW54844.1"/>
    <property type="molecule type" value="Genomic_DNA"/>
</dbReference>
<dbReference type="Pfam" id="PF13966">
    <property type="entry name" value="zf-RVT"/>
    <property type="match status" value="1"/>
</dbReference>
<evidence type="ECO:0000256" key="5">
    <source>
        <dbReference type="ARBA" id="ARBA00023089"/>
    </source>
</evidence>
<feature type="compositionally biased region" description="Pro residues" evidence="8">
    <location>
        <begin position="1402"/>
        <end position="1437"/>
    </location>
</feature>
<feature type="compositionally biased region" description="Polar residues" evidence="8">
    <location>
        <begin position="487"/>
        <end position="496"/>
    </location>
</feature>
<feature type="compositionally biased region" description="Basic and acidic residues" evidence="8">
    <location>
        <begin position="930"/>
        <end position="939"/>
    </location>
</feature>
<keyword evidence="6" id="KW-0804">Transcription</keyword>
<evidence type="ECO:0000256" key="1">
    <source>
        <dbReference type="ARBA" id="ARBA00004123"/>
    </source>
</evidence>
<dbReference type="Pfam" id="PF04818">
    <property type="entry name" value="CID"/>
    <property type="match status" value="1"/>
</dbReference>
<dbReference type="Proteomes" id="UP000288805">
    <property type="component" value="Unassembled WGS sequence"/>
</dbReference>
<feature type="region of interest" description="Disordered" evidence="8">
    <location>
        <begin position="586"/>
        <end position="610"/>
    </location>
</feature>
<feature type="compositionally biased region" description="Basic and acidic residues" evidence="8">
    <location>
        <begin position="1045"/>
        <end position="1056"/>
    </location>
</feature>
<evidence type="ECO:0000259" key="9">
    <source>
        <dbReference type="PROSITE" id="PS51391"/>
    </source>
</evidence>
<evidence type="ECO:0000256" key="2">
    <source>
        <dbReference type="ARBA" id="ARBA00022473"/>
    </source>
</evidence>
<dbReference type="GO" id="GO:0006397">
    <property type="term" value="P:mRNA processing"/>
    <property type="evidence" value="ECO:0007669"/>
    <property type="project" value="UniProtKB-KW"/>
</dbReference>
<dbReference type="Gene3D" id="1.25.40.90">
    <property type="match status" value="1"/>
</dbReference>
<keyword evidence="7" id="KW-0539">Nucleus</keyword>
<feature type="region of interest" description="Disordered" evidence="8">
    <location>
        <begin position="1384"/>
        <end position="1452"/>
    </location>
</feature>
<sequence>MGDGRRVRFWKDRWCGDDTLSISFLSLFLLAVSEEEWVVEVFVASYTSCMLCGVLPFANICVNLLKKKNKNDWEMETVERFLVTLQGKKVVTNMEDRVQWEEAKDASWGKVLTLDQLKKRRWSLPNRCLLCCAADETIDHLLIHCTKSKVLWDLLFTLFSVQWVLPSSVKEVLLGWHDSFVGKKRRKLGIGGVIQDHHGRVLRASSKLVEEGVVIKGLQEVSPLVLLVLAVLWVIDPMTKEFAGVPLSLISLDWQAACLYQQELFGLYLIVLSMHKLLTNTFAIVPGSDEAFCNPADVEEFTEEKKESLLTKRQGKGADFVRAVQEIVDSYEELKKQDQVDDFNSANDVAVTNSENLVDSSSNSGLKDQTEAPTVAVNSRLKTSYSAEDRSEPNLPIENAAAVTQIDGLHDGEALSQEPNDNMVVSETPTLATYSSRRRLGGMRLQTCTTQRRTSSARISRSLSRVDSCRFQNLIMPSNDGGKNSEDVATNGTRNGSLRRNKRIRKSPEASEWLDVDSPNFVLNGSVEDNGSEIVTAESDTLSFNEGSTIESGCRPEHSESVEGLEGDIELSKRFDLQTKAVVTKKKRKPNRKRVTNDTPDSVRQDNGAGLEVSVQRSGLNSENVCEISNERFSKEDGDEHLPLVKRARVRMGKPSSTVEALDNLVRIEEKSPMEVPLNLLEQVCTPSNCDDYDVISRTSPVVKGCLDNSLLSNDDDIQLAEDDTHLLTVKKNQPLGRSVDGEAALPPSKRLHRALEAMSANAAEDGQTCCVSSTKGYPQMSMENIAGNGLRVENVDSHGNGLDVEIVDFHGTDASEEAKVVLPMNLSTMISEETTKSSLEIGICNQPGENSDSLKDEFCKDMFIEAVGLADGKDVSGSSICAHTTKTLVVGQSPKHPDRKHPSSVSNQGSLDQLLHPKDETRSGNCDLINRRAEKPDGGLDNLGHIGMVSGPGSKADEIPKVSPQNCTNMPLCDVKDNCHENTEPVKHPQDENIQINSMCKAVKEGEHDPTQKEMNAPPSPTSVKDVMVDVQGTQHLSHSASVSDEHLDDKDVSGDRLSLSPTDGVYSTARASLPNTLTCPMSTSDNSTSLQNNGCCSPGVHLHQEKTICSFDANEESKFEATVTHRPKSMGKWSNSAEASAALTSFEAMLGTLTRTKESIGRATRVAIDCAKFGIAAKVVEILARNLENEASLHKRVDLFFLVDSITQCSRGLKGDVGGIYPSAIQSALPRLLSAAAPPGSAAQENRRQCLKASEEDVLRLWLERRILPESIVRHHMRDLDSLSGSSCTSSFSRRLSRTERAFNDPIREMEGMFVDEYGSNSSFQLPGFCMPRMLKDEDEGSDSDGGSFEAVTPEHVDGELEMEDVAPSCEVEMSSARDVSGINNAHNSHQFEPQFPLSYAPPLPNDVPPSSPPLPTSPPPPPPPPPPPSLPLPPSAISDPFTHDGDSKNIQDNLQQSVVQQSAAPRINSSISEAVHYHAPESRDIQMQMQMPDSANSSGFHNFPGSHHPMRPANNVHQMDGANLHNRNYHLRPPHSAPSNQFSYVQADQRVQSRREPPPPPYPNRFHGGQNMEPGNFYNDHDGMKLAPHEFGENWRFSGPAFHGPLYPDKAKMPYSHSRPPYNGPPCEPTGIPNQWWPCPPRPTNHRNSMPIRPPPSEGAIPVASRVSANAEQETVNEDSVSFNQATGCRVFTIFFCLSFSS</sequence>
<evidence type="ECO:0000256" key="3">
    <source>
        <dbReference type="ARBA" id="ARBA00022664"/>
    </source>
</evidence>
<feature type="region of interest" description="Disordered" evidence="8">
    <location>
        <begin position="1336"/>
        <end position="1361"/>
    </location>
</feature>
<protein>
    <submittedName>
        <fullName evidence="10">Protein HUA2-like 3</fullName>
    </submittedName>
</protein>
<keyword evidence="3" id="KW-0507">mRNA processing</keyword>
<dbReference type="PANTHER" id="PTHR12550:SF49">
    <property type="entry name" value="PROTEIN HUA2-LIKE 2-RELATED"/>
    <property type="match status" value="1"/>
</dbReference>
<dbReference type="GO" id="GO:0009908">
    <property type="term" value="P:flower development"/>
    <property type="evidence" value="ECO:0007669"/>
    <property type="project" value="UniProtKB-KW"/>
</dbReference>
<keyword evidence="5" id="KW-0287">Flowering</keyword>
<keyword evidence="2" id="KW-0217">Developmental protein</keyword>
<evidence type="ECO:0000256" key="7">
    <source>
        <dbReference type="ARBA" id="ARBA00023242"/>
    </source>
</evidence>
<keyword evidence="4" id="KW-0805">Transcription regulation</keyword>
<dbReference type="PANTHER" id="PTHR12550">
    <property type="entry name" value="HEPATOMA-DERIVED GROWTH FACTOR-RELATED"/>
    <property type="match status" value="1"/>
</dbReference>
<name>A0A438F497_VITVI</name>
<dbReference type="FunFam" id="1.25.40.90:FF:000037">
    <property type="entry name" value="Enhancer of ag-4 2"/>
    <property type="match status" value="1"/>
</dbReference>
<dbReference type="InterPro" id="IPR006569">
    <property type="entry name" value="CID_dom"/>
</dbReference>
<dbReference type="InterPro" id="IPR026960">
    <property type="entry name" value="RVT-Znf"/>
</dbReference>
<evidence type="ECO:0000313" key="11">
    <source>
        <dbReference type="Proteomes" id="UP000288805"/>
    </source>
</evidence>
<feature type="region of interest" description="Disordered" evidence="8">
    <location>
        <begin position="1549"/>
        <end position="1578"/>
    </location>
</feature>
<organism evidence="10 11">
    <name type="scientific">Vitis vinifera</name>
    <name type="common">Grape</name>
    <dbReference type="NCBI Taxonomy" id="29760"/>
    <lineage>
        <taxon>Eukaryota</taxon>
        <taxon>Viridiplantae</taxon>
        <taxon>Streptophyta</taxon>
        <taxon>Embryophyta</taxon>
        <taxon>Tracheophyta</taxon>
        <taxon>Spermatophyta</taxon>
        <taxon>Magnoliopsida</taxon>
        <taxon>eudicotyledons</taxon>
        <taxon>Gunneridae</taxon>
        <taxon>Pentapetalae</taxon>
        <taxon>rosids</taxon>
        <taxon>Vitales</taxon>
        <taxon>Vitaceae</taxon>
        <taxon>Viteae</taxon>
        <taxon>Vitis</taxon>
    </lineage>
</organism>
<feature type="region of interest" description="Disordered" evidence="8">
    <location>
        <begin position="1038"/>
        <end position="1065"/>
    </location>
</feature>
<evidence type="ECO:0000256" key="8">
    <source>
        <dbReference type="SAM" id="MobiDB-lite"/>
    </source>
</evidence>
<dbReference type="GO" id="GO:0005634">
    <property type="term" value="C:nucleus"/>
    <property type="evidence" value="ECO:0007669"/>
    <property type="project" value="UniProtKB-SubCell"/>
</dbReference>
<proteinExistence type="predicted"/>
<reference evidence="10 11" key="1">
    <citation type="journal article" date="2018" name="PLoS Genet.">
        <title>Population sequencing reveals clonal diversity and ancestral inbreeding in the grapevine cultivar Chardonnay.</title>
        <authorList>
            <person name="Roach M.J."/>
            <person name="Johnson D.L."/>
            <person name="Bohlmann J."/>
            <person name="van Vuuren H.J."/>
            <person name="Jones S.J."/>
            <person name="Pretorius I.S."/>
            <person name="Schmidt S.A."/>
            <person name="Borneman A.R."/>
        </authorList>
    </citation>
    <scope>NUCLEOTIDE SEQUENCE [LARGE SCALE GENOMIC DNA]</scope>
    <source>
        <strain evidence="11">cv. Chardonnay</strain>
        <tissue evidence="10">Leaf</tissue>
    </source>
</reference>
<evidence type="ECO:0000256" key="4">
    <source>
        <dbReference type="ARBA" id="ARBA00023015"/>
    </source>
</evidence>
<comment type="caution">
    <text evidence="10">The sequence shown here is derived from an EMBL/GenBank/DDBJ whole genome shotgun (WGS) entry which is preliminary data.</text>
</comment>
<dbReference type="PROSITE" id="PS51391">
    <property type="entry name" value="CID"/>
    <property type="match status" value="1"/>
</dbReference>
<dbReference type="InterPro" id="IPR008942">
    <property type="entry name" value="ENTH_VHS"/>
</dbReference>
<dbReference type="SMART" id="SM00582">
    <property type="entry name" value="RPR"/>
    <property type="match status" value="1"/>
</dbReference>
<evidence type="ECO:0000256" key="6">
    <source>
        <dbReference type="ARBA" id="ARBA00023163"/>
    </source>
</evidence>
<feature type="region of interest" description="Disordered" evidence="8">
    <location>
        <begin position="891"/>
        <end position="944"/>
    </location>
</feature>
<comment type="subcellular location">
    <subcellularLocation>
        <location evidence="1">Nucleus</location>
    </subcellularLocation>
</comment>
<feature type="region of interest" description="Disordered" evidence="8">
    <location>
        <begin position="475"/>
        <end position="511"/>
    </location>
</feature>
<accession>A0A438F497</accession>